<sequence length="220" mass="25464">MENVVPTPIDKLQPYVKAAKIKVRICRIWKSTIPGTVQKYTALHCILLDEMQYVIETCTTEMDYEIVASKIEAGSCYEIMGFRTNRMRVQYIVVPHDTQVVFTRKTIFKKLSSVFPPIHRHRFFLQDYNTLHPRLNMVDILTGKIVLSSTTSLLFFLDPDISELNAYKSMFSNNTEAVKLLARSLRQVNEAQILQIARRVTVDELAFFDPDLYKSIHQAL</sequence>
<dbReference type="Gene3D" id="2.40.50.140">
    <property type="entry name" value="Nucleic acid-binding proteins"/>
    <property type="match status" value="1"/>
</dbReference>
<dbReference type="InterPro" id="IPR012340">
    <property type="entry name" value="NA-bd_OB-fold"/>
</dbReference>
<evidence type="ECO:0000313" key="3">
    <source>
        <dbReference type="Proteomes" id="UP000315295"/>
    </source>
</evidence>
<feature type="domain" description="Replication protein A 70 kDa DNA-binding subunit B/D first OB fold" evidence="1">
    <location>
        <begin position="8"/>
        <end position="110"/>
    </location>
</feature>
<gene>
    <name evidence="2" type="ORF">C1H46_007793</name>
</gene>
<reference evidence="2 3" key="1">
    <citation type="journal article" date="2019" name="G3 (Bethesda)">
        <title>Sequencing of a Wild Apple (Malus baccata) Genome Unravels the Differences Between Cultivated and Wild Apple Species Regarding Disease Resistance and Cold Tolerance.</title>
        <authorList>
            <person name="Chen X."/>
        </authorList>
    </citation>
    <scope>NUCLEOTIDE SEQUENCE [LARGE SCALE GENOMIC DNA]</scope>
    <source>
        <strain evidence="3">cv. Shandingzi</strain>
        <tissue evidence="2">Leaves</tissue>
    </source>
</reference>
<dbReference type="Proteomes" id="UP000315295">
    <property type="component" value="Unassembled WGS sequence"/>
</dbReference>
<comment type="caution">
    <text evidence="2">The sequence shown here is derived from an EMBL/GenBank/DDBJ whole genome shotgun (WGS) entry which is preliminary data.</text>
</comment>
<evidence type="ECO:0000313" key="2">
    <source>
        <dbReference type="EMBL" id="TQE06551.1"/>
    </source>
</evidence>
<organism evidence="2 3">
    <name type="scientific">Malus baccata</name>
    <name type="common">Siberian crab apple</name>
    <name type="synonym">Pyrus baccata</name>
    <dbReference type="NCBI Taxonomy" id="106549"/>
    <lineage>
        <taxon>Eukaryota</taxon>
        <taxon>Viridiplantae</taxon>
        <taxon>Streptophyta</taxon>
        <taxon>Embryophyta</taxon>
        <taxon>Tracheophyta</taxon>
        <taxon>Spermatophyta</taxon>
        <taxon>Magnoliopsida</taxon>
        <taxon>eudicotyledons</taxon>
        <taxon>Gunneridae</taxon>
        <taxon>Pentapetalae</taxon>
        <taxon>rosids</taxon>
        <taxon>fabids</taxon>
        <taxon>Rosales</taxon>
        <taxon>Rosaceae</taxon>
        <taxon>Amygdaloideae</taxon>
        <taxon>Maleae</taxon>
        <taxon>Malus</taxon>
    </lineage>
</organism>
<name>A0A540N676_MALBA</name>
<proteinExistence type="predicted"/>
<accession>A0A540N676</accession>
<dbReference type="PANTHER" id="PTHR47165:SF4">
    <property type="entry name" value="OS03G0429900 PROTEIN"/>
    <property type="match status" value="1"/>
</dbReference>
<dbReference type="PANTHER" id="PTHR47165">
    <property type="entry name" value="OS03G0429900 PROTEIN"/>
    <property type="match status" value="1"/>
</dbReference>
<dbReference type="SUPFAM" id="SSF50249">
    <property type="entry name" value="Nucleic acid-binding proteins"/>
    <property type="match status" value="1"/>
</dbReference>
<dbReference type="EMBL" id="VIEB01000101">
    <property type="protein sequence ID" value="TQE06551.1"/>
    <property type="molecule type" value="Genomic_DNA"/>
</dbReference>
<dbReference type="InterPro" id="IPR003871">
    <property type="entry name" value="RFA1B/D_OB_1st"/>
</dbReference>
<protein>
    <recommendedName>
        <fullName evidence="1">Replication protein A 70 kDa DNA-binding subunit B/D first OB fold domain-containing protein</fullName>
    </recommendedName>
</protein>
<keyword evidence="3" id="KW-1185">Reference proteome</keyword>
<dbReference type="AlphaFoldDB" id="A0A540N676"/>
<dbReference type="Pfam" id="PF02721">
    <property type="entry name" value="DUF223"/>
    <property type="match status" value="1"/>
</dbReference>
<evidence type="ECO:0000259" key="1">
    <source>
        <dbReference type="Pfam" id="PF02721"/>
    </source>
</evidence>